<name>A0A2H0DYA6_9BACT</name>
<protein>
    <submittedName>
        <fullName evidence="1">Uncharacterized protein</fullName>
    </submittedName>
</protein>
<evidence type="ECO:0000313" key="1">
    <source>
        <dbReference type="EMBL" id="PIP86689.1"/>
    </source>
</evidence>
<organism evidence="1 2">
    <name type="scientific">Candidatus Campbellbacteria bacterium CG22_combo_CG10-13_8_21_14_all_43_18</name>
    <dbReference type="NCBI Taxonomy" id="1974530"/>
    <lineage>
        <taxon>Bacteria</taxon>
        <taxon>Candidatus Campbelliibacteriota</taxon>
    </lineage>
</organism>
<dbReference type="AlphaFoldDB" id="A0A2H0DYA6"/>
<gene>
    <name evidence="1" type="ORF">COW82_00580</name>
</gene>
<dbReference type="EMBL" id="PCTS01000009">
    <property type="protein sequence ID" value="PIP86689.1"/>
    <property type="molecule type" value="Genomic_DNA"/>
</dbReference>
<sequence>MHHATSLRHTFVHCGRFSTAATRRCLASISMPMVGVRLSPPLAVIALVVHYTTNKLIARRPLPARKLFYKFLYSLETINY</sequence>
<comment type="caution">
    <text evidence="1">The sequence shown here is derived from an EMBL/GenBank/DDBJ whole genome shotgun (WGS) entry which is preliminary data.</text>
</comment>
<reference evidence="1 2" key="1">
    <citation type="submission" date="2017-09" db="EMBL/GenBank/DDBJ databases">
        <title>Depth-based differentiation of microbial function through sediment-hosted aquifers and enrichment of novel symbionts in the deep terrestrial subsurface.</title>
        <authorList>
            <person name="Probst A.J."/>
            <person name="Ladd B."/>
            <person name="Jarett J.K."/>
            <person name="Geller-Mcgrath D.E."/>
            <person name="Sieber C.M."/>
            <person name="Emerson J.B."/>
            <person name="Anantharaman K."/>
            <person name="Thomas B.C."/>
            <person name="Malmstrom R."/>
            <person name="Stieglmeier M."/>
            <person name="Klingl A."/>
            <person name="Woyke T."/>
            <person name="Ryan C.M."/>
            <person name="Banfield J.F."/>
        </authorList>
    </citation>
    <scope>NUCLEOTIDE SEQUENCE [LARGE SCALE GENOMIC DNA]</scope>
    <source>
        <strain evidence="1">CG22_combo_CG10-13_8_21_14_all_43_18</strain>
    </source>
</reference>
<proteinExistence type="predicted"/>
<dbReference type="Proteomes" id="UP000231276">
    <property type="component" value="Unassembled WGS sequence"/>
</dbReference>
<evidence type="ECO:0000313" key="2">
    <source>
        <dbReference type="Proteomes" id="UP000231276"/>
    </source>
</evidence>
<accession>A0A2H0DYA6</accession>